<dbReference type="RefSeq" id="XP_044564375.1">
    <property type="nucleotide sequence ID" value="XM_044703915.1"/>
</dbReference>
<feature type="transmembrane region" description="Helical" evidence="2">
    <location>
        <begin position="102"/>
        <end position="125"/>
    </location>
</feature>
<name>A0A6A5BYH6_NAEFO</name>
<evidence type="ECO:0000256" key="2">
    <source>
        <dbReference type="SAM" id="Phobius"/>
    </source>
</evidence>
<keyword evidence="2" id="KW-0812">Transmembrane</keyword>
<organism evidence="3 4">
    <name type="scientific">Naegleria fowleri</name>
    <name type="common">Brain eating amoeba</name>
    <dbReference type="NCBI Taxonomy" id="5763"/>
    <lineage>
        <taxon>Eukaryota</taxon>
        <taxon>Discoba</taxon>
        <taxon>Heterolobosea</taxon>
        <taxon>Tetramitia</taxon>
        <taxon>Eutetramitia</taxon>
        <taxon>Vahlkampfiidae</taxon>
        <taxon>Naegleria</taxon>
    </lineage>
</organism>
<comment type="caution">
    <text evidence="3">The sequence shown here is derived from an EMBL/GenBank/DDBJ whole genome shotgun (WGS) entry which is preliminary data.</text>
</comment>
<feature type="transmembrane region" description="Helical" evidence="2">
    <location>
        <begin position="327"/>
        <end position="346"/>
    </location>
</feature>
<protein>
    <submittedName>
        <fullName evidence="3">Uncharacterized protein</fullName>
    </submittedName>
</protein>
<keyword evidence="2" id="KW-1133">Transmembrane helix</keyword>
<feature type="transmembrane region" description="Helical" evidence="2">
    <location>
        <begin position="145"/>
        <end position="164"/>
    </location>
</feature>
<gene>
    <name evidence="3" type="ORF">FDP41_001330</name>
</gene>
<evidence type="ECO:0000313" key="3">
    <source>
        <dbReference type="EMBL" id="KAF0979662.1"/>
    </source>
</evidence>
<keyword evidence="4" id="KW-1185">Reference proteome</keyword>
<dbReference type="OrthoDB" id="10471275at2759"/>
<feature type="compositionally biased region" description="Acidic residues" evidence="1">
    <location>
        <begin position="178"/>
        <end position="187"/>
    </location>
</feature>
<dbReference type="Proteomes" id="UP000444721">
    <property type="component" value="Unassembled WGS sequence"/>
</dbReference>
<feature type="transmembrane region" description="Helical" evidence="2">
    <location>
        <begin position="420"/>
        <end position="440"/>
    </location>
</feature>
<sequence>MNLIPRFLSFQQDGGDSSILFSLLATTFNNTLNSTANCHPLLFTTGLSREETPTIENSICPDTYVSFSITLLFLIYYLLLLVISSFGILWKRHSKHVKARNIIHMFLTLGSSFFFITIFCLRIIIGRKYFPCGLYSWCFCLSPLATLPTTCRSLLLYFSYKLNLIKMKLGTRRRSVTQEEDVEEEVEGSMTSDSGGKMPSVEIGEKTFPMIQSCSSISGNTPFSLSTTSETILFPQTPQSVSKTISDDTNGNVELLMSLSPSIPSLNNNALTTKSPCSSNAEIAPKHSLLTMEEPTQNKEISTSDISVSDHEKRLIKIYQFLTSYKFVVLIYIISLIFSTCLWLLMGGIEEGIYVSQHGTKPKIFTFAGFLEFKLGCTLTTNCLILILSLAMVYCLFEAIAIILSIRADRDTWQIKKENFVVLIVEVIGLACFIILGLVPQVQSLIDFLVPYGLILFFSFSVESIISVLMPAIYEIRNDWLKDWKRQKHEDEHVDSYVEQLLKNSKNF</sequence>
<feature type="transmembrane region" description="Helical" evidence="2">
    <location>
        <begin position="452"/>
        <end position="476"/>
    </location>
</feature>
<dbReference type="VEuPathDB" id="AmoebaDB:NF0081800"/>
<reference evidence="3 4" key="1">
    <citation type="journal article" date="2019" name="Sci. Rep.">
        <title>Nanopore sequencing improves the draft genome of the human pathogenic amoeba Naegleria fowleri.</title>
        <authorList>
            <person name="Liechti N."/>
            <person name="Schurch N."/>
            <person name="Bruggmann R."/>
            <person name="Wittwer M."/>
        </authorList>
    </citation>
    <scope>NUCLEOTIDE SEQUENCE [LARGE SCALE GENOMIC DNA]</scope>
    <source>
        <strain evidence="3 4">ATCC 30894</strain>
    </source>
</reference>
<feature type="transmembrane region" description="Helical" evidence="2">
    <location>
        <begin position="64"/>
        <end position="90"/>
    </location>
</feature>
<dbReference type="EMBL" id="VFQX01000023">
    <property type="protein sequence ID" value="KAF0979662.1"/>
    <property type="molecule type" value="Genomic_DNA"/>
</dbReference>
<keyword evidence="2" id="KW-0472">Membrane</keyword>
<evidence type="ECO:0000256" key="1">
    <source>
        <dbReference type="SAM" id="MobiDB-lite"/>
    </source>
</evidence>
<feature type="transmembrane region" description="Helical" evidence="2">
    <location>
        <begin position="384"/>
        <end position="408"/>
    </location>
</feature>
<dbReference type="AlphaFoldDB" id="A0A6A5BYH6"/>
<accession>A0A6A5BYH6</accession>
<dbReference type="GeneID" id="68108548"/>
<dbReference type="VEuPathDB" id="AmoebaDB:FDP41_001330"/>
<feature type="region of interest" description="Disordered" evidence="1">
    <location>
        <begin position="176"/>
        <end position="199"/>
    </location>
</feature>
<dbReference type="VEuPathDB" id="AmoebaDB:NF0081810"/>
<dbReference type="VEuPathDB" id="AmoebaDB:NfTy_030090"/>
<proteinExistence type="predicted"/>
<evidence type="ECO:0000313" key="4">
    <source>
        <dbReference type="Proteomes" id="UP000444721"/>
    </source>
</evidence>